<proteinExistence type="inferred from homology"/>
<dbReference type="PANTHER" id="PTHR30435">
    <property type="entry name" value="FLAGELLAR PROTEIN"/>
    <property type="match status" value="1"/>
</dbReference>
<comment type="subunit">
    <text evidence="5 8">The basal body constitutes a major portion of the flagellar organelle and consists of four rings (L,P,S, and M) mounted on a central rod. The rod consists of about 26 subunits of FlgG in the distal portion, and FlgB, FlgC and FlgF are thought to build up the proximal portion of the rod with about 6 subunits each.</text>
</comment>
<dbReference type="PANTHER" id="PTHR30435:SF19">
    <property type="entry name" value="FLAGELLAR BASAL-BODY ROD PROTEIN FLGG"/>
    <property type="match status" value="1"/>
</dbReference>
<dbReference type="InterPro" id="IPR020013">
    <property type="entry name" value="Flagellar_FlgE/F/G"/>
</dbReference>
<dbReference type="NCBIfam" id="TIGR03506">
    <property type="entry name" value="FlgEFG_subfam"/>
    <property type="match status" value="2"/>
</dbReference>
<dbReference type="Pfam" id="PF22692">
    <property type="entry name" value="LlgE_F_G_D1"/>
    <property type="match status" value="1"/>
</dbReference>
<feature type="domain" description="Flagellar basal body rod protein N-terminal" evidence="9">
    <location>
        <begin position="5"/>
        <end position="34"/>
    </location>
</feature>
<dbReference type="EMBL" id="FOSK01000007">
    <property type="protein sequence ID" value="SFK65924.1"/>
    <property type="molecule type" value="Genomic_DNA"/>
</dbReference>
<evidence type="ECO:0000256" key="5">
    <source>
        <dbReference type="ARBA" id="ARBA00025933"/>
    </source>
</evidence>
<dbReference type="InterPro" id="IPR010930">
    <property type="entry name" value="Flg_bb/hook_C_dom"/>
</dbReference>
<organism evidence="12 13">
    <name type="scientific">Pseudovibrio ascidiaceicola</name>
    <dbReference type="NCBI Taxonomy" id="285279"/>
    <lineage>
        <taxon>Bacteria</taxon>
        <taxon>Pseudomonadati</taxon>
        <taxon>Pseudomonadota</taxon>
        <taxon>Alphaproteobacteria</taxon>
        <taxon>Hyphomicrobiales</taxon>
        <taxon>Stappiaceae</taxon>
        <taxon>Pseudovibrio</taxon>
    </lineage>
</organism>
<keyword evidence="12" id="KW-0969">Cilium</keyword>
<evidence type="ECO:0000256" key="8">
    <source>
        <dbReference type="RuleBase" id="RU362116"/>
    </source>
</evidence>
<reference evidence="12 13" key="1">
    <citation type="submission" date="2016-10" db="EMBL/GenBank/DDBJ databases">
        <authorList>
            <person name="Varghese N."/>
            <person name="Submissions S."/>
        </authorList>
    </citation>
    <scope>NUCLEOTIDE SEQUENCE [LARGE SCALE GENOMIC DNA]</scope>
    <source>
        <strain evidence="12 13">DSM 16392</strain>
    </source>
</reference>
<dbReference type="InterPro" id="IPR001444">
    <property type="entry name" value="Flag_bb_rod_N"/>
</dbReference>
<comment type="similarity">
    <text evidence="2 8">Belongs to the flagella basal body rod proteins family.</text>
</comment>
<dbReference type="Pfam" id="PF06429">
    <property type="entry name" value="Flg_bbr_C"/>
    <property type="match status" value="1"/>
</dbReference>
<evidence type="ECO:0000256" key="3">
    <source>
        <dbReference type="ARBA" id="ARBA00017948"/>
    </source>
</evidence>
<gene>
    <name evidence="12" type="ORF">SAMN04488518_107258</name>
</gene>
<dbReference type="InterPro" id="IPR053967">
    <property type="entry name" value="LlgE_F_G-like_D1"/>
</dbReference>
<dbReference type="PROSITE" id="PS00588">
    <property type="entry name" value="FLAGELLA_BB_ROD"/>
    <property type="match status" value="1"/>
</dbReference>
<keyword evidence="4 8" id="KW-0975">Bacterial flagellum</keyword>
<evidence type="ECO:0000256" key="4">
    <source>
        <dbReference type="ARBA" id="ARBA00023143"/>
    </source>
</evidence>
<keyword evidence="12" id="KW-0966">Cell projection</keyword>
<evidence type="ECO:0000256" key="7">
    <source>
        <dbReference type="NCBIfam" id="TIGR02488"/>
    </source>
</evidence>
<evidence type="ECO:0000313" key="13">
    <source>
        <dbReference type="Proteomes" id="UP000199598"/>
    </source>
</evidence>
<dbReference type="InterPro" id="IPR019776">
    <property type="entry name" value="Flagellar_basal_body_rod_CS"/>
</dbReference>
<feature type="domain" description="Flagellar hook protein FlgE/F/G-like D1" evidence="11">
    <location>
        <begin position="96"/>
        <end position="159"/>
    </location>
</feature>
<evidence type="ECO:0000313" key="12">
    <source>
        <dbReference type="EMBL" id="SFK65924.1"/>
    </source>
</evidence>
<evidence type="ECO:0000256" key="1">
    <source>
        <dbReference type="ARBA" id="ARBA00004117"/>
    </source>
</evidence>
<dbReference type="RefSeq" id="WP_093520653.1">
    <property type="nucleotide sequence ID" value="NZ_FOSK01000007.1"/>
</dbReference>
<comment type="caution">
    <text evidence="12">The sequence shown here is derived from an EMBL/GenBank/DDBJ whole genome shotgun (WGS) entry which is preliminary data.</text>
</comment>
<dbReference type="SUPFAM" id="SSF117143">
    <property type="entry name" value="Flagellar hook protein flgE"/>
    <property type="match status" value="1"/>
</dbReference>
<keyword evidence="12" id="KW-0282">Flagellum</keyword>
<evidence type="ECO:0000256" key="6">
    <source>
        <dbReference type="ARBA" id="ARBA00032912"/>
    </source>
</evidence>
<evidence type="ECO:0000256" key="2">
    <source>
        <dbReference type="ARBA" id="ARBA00009677"/>
    </source>
</evidence>
<evidence type="ECO:0000259" key="11">
    <source>
        <dbReference type="Pfam" id="PF22692"/>
    </source>
</evidence>
<dbReference type="Pfam" id="PF00460">
    <property type="entry name" value="Flg_bb_rod"/>
    <property type="match status" value="1"/>
</dbReference>
<dbReference type="Proteomes" id="UP000199598">
    <property type="component" value="Unassembled WGS sequence"/>
</dbReference>
<sequence length="262" mass="27087">MKALAIAATGMSAQQKNLEVISNNIANMNTTAFKASRAEFSDLLYQTDRAAGVSNRGGAAPVPEGIQQGLGVKTAAVRKLHSQGALQQTNNAFDLAIDGQGWFEIIGPEGEALFTRSGAFNVNGEGALVTLDGYEVQPGITVPLEAVKVTVNESGEVFATYADGNPATSIGQLNLTNFVNDAGLKAIGGNLFRETIASGAPNAGIAGEGALGVIRQGYLEGANVDPVKEITSLISAQRGYEMNSKVIQAADDMAGTVSKGIR</sequence>
<dbReference type="InterPro" id="IPR012834">
    <property type="entry name" value="FlgG_G_neg"/>
</dbReference>
<name>A0A1I4BAX6_9HYPH</name>
<accession>A0A1I4BAX6</accession>
<dbReference type="NCBIfam" id="TIGR02488">
    <property type="entry name" value="flgG_G_neg"/>
    <property type="match status" value="1"/>
</dbReference>
<evidence type="ECO:0000259" key="10">
    <source>
        <dbReference type="Pfam" id="PF06429"/>
    </source>
</evidence>
<evidence type="ECO:0000259" key="9">
    <source>
        <dbReference type="Pfam" id="PF00460"/>
    </source>
</evidence>
<dbReference type="InterPro" id="IPR037925">
    <property type="entry name" value="FlgE/F/G-like"/>
</dbReference>
<protein>
    <recommendedName>
        <fullName evidence="3 7">Flagellar basal-body rod protein FlgG</fullName>
    </recommendedName>
    <alternativeName>
        <fullName evidence="6 8">Distal rod protein</fullName>
    </alternativeName>
</protein>
<comment type="subcellular location">
    <subcellularLocation>
        <location evidence="1 8">Bacterial flagellum basal body</location>
    </subcellularLocation>
</comment>
<feature type="domain" description="Flagellar basal-body/hook protein C-terminal" evidence="10">
    <location>
        <begin position="215"/>
        <end position="258"/>
    </location>
</feature>
<keyword evidence="13" id="KW-1185">Reference proteome</keyword>